<gene>
    <name evidence="1" type="ORF">M8T91_03510</name>
</gene>
<protein>
    <submittedName>
        <fullName evidence="1">DUF6387 family protein</fullName>
    </submittedName>
</protein>
<proteinExistence type="predicted"/>
<dbReference type="InterPro" id="IPR045664">
    <property type="entry name" value="DUF6387"/>
</dbReference>
<organism evidence="1 2">
    <name type="scientific">Microbulbifer spongiae</name>
    <dbReference type="NCBI Taxonomy" id="2944933"/>
    <lineage>
        <taxon>Bacteria</taxon>
        <taxon>Pseudomonadati</taxon>
        <taxon>Pseudomonadota</taxon>
        <taxon>Gammaproteobacteria</taxon>
        <taxon>Cellvibrionales</taxon>
        <taxon>Microbulbiferaceae</taxon>
        <taxon>Microbulbifer</taxon>
    </lineage>
</organism>
<accession>A0ABY9EEC9</accession>
<evidence type="ECO:0000313" key="2">
    <source>
        <dbReference type="Proteomes" id="UP001321520"/>
    </source>
</evidence>
<dbReference type="Pfam" id="PF19924">
    <property type="entry name" value="DUF6387"/>
    <property type="match status" value="1"/>
</dbReference>
<dbReference type="EMBL" id="CP098023">
    <property type="protein sequence ID" value="WKD50512.1"/>
    <property type="molecule type" value="Genomic_DNA"/>
</dbReference>
<sequence>MSSSFQKAGEWFRIENYKKLNECPDFTLFKFLTDRADMCSWLSYLTGGRFLTCRAIAPDLALEIEPQLIAFRESALEYKKIKFFDISDYLSCGHLTDETMDSLGWTPAWLKSQDYSCSAIRPISVGDVVRMFDSLEDGAPEGFSDEEFADDVAEFKAQCRHSENPLSELDAISFDQYLREAFEYHAGLVSLNIDLAARDEQILAELKTLLPKLRKLLSRDSERSQSPSLEEQLFLGPSSQKRDTRRIDMDKVRDYRVPALIDLYIWSIVEGESLSNADYLRLAFPGDTKSDDQMNEERIKKVCLPYAFRCVNPGLLAALDRSLERERKSHRKNSIS</sequence>
<keyword evidence="2" id="KW-1185">Reference proteome</keyword>
<name>A0ABY9EEC9_9GAMM</name>
<dbReference type="Proteomes" id="UP001321520">
    <property type="component" value="Chromosome"/>
</dbReference>
<evidence type="ECO:0000313" key="1">
    <source>
        <dbReference type="EMBL" id="WKD50512.1"/>
    </source>
</evidence>
<dbReference type="RefSeq" id="WP_301416874.1">
    <property type="nucleotide sequence ID" value="NZ_CP098023.1"/>
</dbReference>
<reference evidence="1 2" key="1">
    <citation type="submission" date="2022-05" db="EMBL/GenBank/DDBJ databases">
        <title>Microbulbifer sp. nov., isolated from sponge.</title>
        <authorList>
            <person name="Gao L."/>
        </authorList>
    </citation>
    <scope>NUCLEOTIDE SEQUENCE [LARGE SCALE GENOMIC DNA]</scope>
    <source>
        <strain evidence="1 2">MI-G</strain>
    </source>
</reference>